<dbReference type="AlphaFoldDB" id="A0A9P6GQL6"/>
<accession>A0A9P6GQL6</accession>
<protein>
    <submittedName>
        <fullName evidence="2">Uncharacterized protein</fullName>
    </submittedName>
</protein>
<feature type="region of interest" description="Disordered" evidence="1">
    <location>
        <begin position="103"/>
        <end position="131"/>
    </location>
</feature>
<reference evidence="2" key="1">
    <citation type="journal article" date="2020" name="Mol. Plant Microbe Interact.">
        <title>Genome Sequence of the Biocontrol Agent Coniothyrium minitans strain Conio (IMI 134523).</title>
        <authorList>
            <person name="Patel D."/>
            <person name="Shittu T.A."/>
            <person name="Baroncelli R."/>
            <person name="Muthumeenakshi S."/>
            <person name="Osborne T.H."/>
            <person name="Janganan T.K."/>
            <person name="Sreenivasaprasad S."/>
        </authorList>
    </citation>
    <scope>NUCLEOTIDE SEQUENCE</scope>
    <source>
        <strain evidence="2">Conio</strain>
    </source>
</reference>
<comment type="caution">
    <text evidence="2">The sequence shown here is derived from an EMBL/GenBank/DDBJ whole genome shotgun (WGS) entry which is preliminary data.</text>
</comment>
<proteinExistence type="predicted"/>
<keyword evidence="3" id="KW-1185">Reference proteome</keyword>
<dbReference type="Proteomes" id="UP000756921">
    <property type="component" value="Unassembled WGS sequence"/>
</dbReference>
<evidence type="ECO:0000313" key="2">
    <source>
        <dbReference type="EMBL" id="KAF9739754.1"/>
    </source>
</evidence>
<evidence type="ECO:0000256" key="1">
    <source>
        <dbReference type="SAM" id="MobiDB-lite"/>
    </source>
</evidence>
<gene>
    <name evidence="2" type="ORF">PMIN01_02388</name>
</gene>
<name>A0A9P6GQL6_9PLEO</name>
<sequence length="131" mass="14889">MMPKKIGWNLGFEANIKYGHELNDTEFVKDALQSIAGQYRYGSVPKGLEEAIHLPFTKEEQANYFNIVLEAAISFMEALEMYPDKDKDIELKKILAELGKKRKAIEDSEEAEVPKKVAKHGRSSGGTRSRW</sequence>
<organism evidence="2 3">
    <name type="scientific">Paraphaeosphaeria minitans</name>
    <dbReference type="NCBI Taxonomy" id="565426"/>
    <lineage>
        <taxon>Eukaryota</taxon>
        <taxon>Fungi</taxon>
        <taxon>Dikarya</taxon>
        <taxon>Ascomycota</taxon>
        <taxon>Pezizomycotina</taxon>
        <taxon>Dothideomycetes</taxon>
        <taxon>Pleosporomycetidae</taxon>
        <taxon>Pleosporales</taxon>
        <taxon>Massarineae</taxon>
        <taxon>Didymosphaeriaceae</taxon>
        <taxon>Paraphaeosphaeria</taxon>
    </lineage>
</organism>
<dbReference type="EMBL" id="WJXW01000002">
    <property type="protein sequence ID" value="KAF9739754.1"/>
    <property type="molecule type" value="Genomic_DNA"/>
</dbReference>
<evidence type="ECO:0000313" key="3">
    <source>
        <dbReference type="Proteomes" id="UP000756921"/>
    </source>
</evidence>